<feature type="domain" description="Beta-lactamase class A catalytic" evidence="1">
    <location>
        <begin position="17"/>
        <end position="227"/>
    </location>
</feature>
<proteinExistence type="predicted"/>
<name>A0ABP8DBB9_9ACTN</name>
<comment type="caution">
    <text evidence="2">The sequence shown here is derived from an EMBL/GenBank/DDBJ whole genome shotgun (WGS) entry which is preliminary data.</text>
</comment>
<evidence type="ECO:0000259" key="1">
    <source>
        <dbReference type="Pfam" id="PF13354"/>
    </source>
</evidence>
<keyword evidence="3" id="KW-1185">Reference proteome</keyword>
<evidence type="ECO:0000313" key="2">
    <source>
        <dbReference type="EMBL" id="GAA4251910.1"/>
    </source>
</evidence>
<dbReference type="SUPFAM" id="SSF56601">
    <property type="entry name" value="beta-lactamase/transpeptidase-like"/>
    <property type="match status" value="1"/>
</dbReference>
<reference evidence="3" key="1">
    <citation type="journal article" date="2019" name="Int. J. Syst. Evol. Microbiol.">
        <title>The Global Catalogue of Microorganisms (GCM) 10K type strain sequencing project: providing services to taxonomists for standard genome sequencing and annotation.</title>
        <authorList>
            <consortium name="The Broad Institute Genomics Platform"/>
            <consortium name="The Broad Institute Genome Sequencing Center for Infectious Disease"/>
            <person name="Wu L."/>
            <person name="Ma J."/>
        </authorList>
    </citation>
    <scope>NUCLEOTIDE SEQUENCE [LARGE SCALE GENOMIC DNA]</scope>
    <source>
        <strain evidence="3">JCM 17441</strain>
    </source>
</reference>
<dbReference type="Proteomes" id="UP001500620">
    <property type="component" value="Unassembled WGS sequence"/>
</dbReference>
<protein>
    <recommendedName>
        <fullName evidence="1">Beta-lactamase class A catalytic domain-containing protein</fullName>
    </recommendedName>
</protein>
<dbReference type="PANTHER" id="PTHR35333:SF3">
    <property type="entry name" value="BETA-LACTAMASE-TYPE TRANSPEPTIDASE FOLD CONTAINING PROTEIN"/>
    <property type="match status" value="1"/>
</dbReference>
<dbReference type="PANTHER" id="PTHR35333">
    <property type="entry name" value="BETA-LACTAMASE"/>
    <property type="match status" value="1"/>
</dbReference>
<dbReference type="InterPro" id="IPR012338">
    <property type="entry name" value="Beta-lactam/transpept-like"/>
</dbReference>
<gene>
    <name evidence="2" type="ORF">GCM10022255_046380</name>
</gene>
<sequence>MRLSYWIGPPGGSANTARQPDHGYGAASTMKVAVLAALYRADLDLDAPLPVVNDFPSALGDGSRYANDRGYDDEDQVWTRLGASVPARWLARRMIVRSSNLATNLLLARVGLPAVAEVWRLAGATNSVTARGIEDYAARDAGLDNVVTAADLAALFGALHLGRLAGPEATAEMLDLLAAQEWRQDLAAGLPDGVRVAHKNGWMTGIRHSAGVVYPPDAPAYVIAVCTGAGEDAVPDDYDERACRAIARISAEQYSRRHQ</sequence>
<accession>A0ABP8DBB9</accession>
<dbReference type="RefSeq" id="WP_345129220.1">
    <property type="nucleotide sequence ID" value="NZ_BAABAT010000012.1"/>
</dbReference>
<dbReference type="InterPro" id="IPR000871">
    <property type="entry name" value="Beta-lactam_class-A"/>
</dbReference>
<dbReference type="Pfam" id="PF13354">
    <property type="entry name" value="Beta-lactamase2"/>
    <property type="match status" value="1"/>
</dbReference>
<dbReference type="InterPro" id="IPR045155">
    <property type="entry name" value="Beta-lactam_cat"/>
</dbReference>
<dbReference type="EMBL" id="BAABAT010000012">
    <property type="protein sequence ID" value="GAA4251910.1"/>
    <property type="molecule type" value="Genomic_DNA"/>
</dbReference>
<evidence type="ECO:0000313" key="3">
    <source>
        <dbReference type="Proteomes" id="UP001500620"/>
    </source>
</evidence>
<organism evidence="2 3">
    <name type="scientific">Dactylosporangium darangshiense</name>
    <dbReference type="NCBI Taxonomy" id="579108"/>
    <lineage>
        <taxon>Bacteria</taxon>
        <taxon>Bacillati</taxon>
        <taxon>Actinomycetota</taxon>
        <taxon>Actinomycetes</taxon>
        <taxon>Micromonosporales</taxon>
        <taxon>Micromonosporaceae</taxon>
        <taxon>Dactylosporangium</taxon>
    </lineage>
</organism>
<dbReference type="Gene3D" id="3.40.710.10">
    <property type="entry name" value="DD-peptidase/beta-lactamase superfamily"/>
    <property type="match status" value="1"/>
</dbReference>